<accession>A0ABT9FG88</accession>
<dbReference type="RefSeq" id="WP_305472527.1">
    <property type="nucleotide sequence ID" value="NZ_JAUYVT010000014.1"/>
</dbReference>
<keyword evidence="2" id="KW-1185">Reference proteome</keyword>
<evidence type="ECO:0000313" key="1">
    <source>
        <dbReference type="EMBL" id="MDP2565794.1"/>
    </source>
</evidence>
<gene>
    <name evidence="1" type="ORF">Q8W34_14200</name>
</gene>
<proteinExistence type="predicted"/>
<name>A0ABT9FG88_9GAMM</name>
<dbReference type="Proteomes" id="UP001177212">
    <property type="component" value="Unassembled WGS sequence"/>
</dbReference>
<sequence>MGMQEVKCFDISAMMSELRKENSTGYKAITAIDVSGSLDSEQIGEILKCKPIQELSKKFKFASMCKTLSPRFLAEICVDMFYFRQNENKKSKLQNVNQKLTSDADENLTETLFEISKGLIENTSDASKEELIFEDTKENTAIITKGQYKQDKSQINILVLNKLCKSVSTNYPQTLILLDPFNEIDFESERHKLIFNHAAKFNLEVKVFNIETELDNAKCTQSDTEFFFKLTAPPAEMLFQKAKGEETEDEVEAEVDKEN</sequence>
<dbReference type="EMBL" id="JAUYVT010000014">
    <property type="protein sequence ID" value="MDP2565794.1"/>
    <property type="molecule type" value="Genomic_DNA"/>
</dbReference>
<organism evidence="1 2">
    <name type="scientific">Pseudoalteromonas marina</name>
    <dbReference type="NCBI Taxonomy" id="267375"/>
    <lineage>
        <taxon>Bacteria</taxon>
        <taxon>Pseudomonadati</taxon>
        <taxon>Pseudomonadota</taxon>
        <taxon>Gammaproteobacteria</taxon>
        <taxon>Alteromonadales</taxon>
        <taxon>Pseudoalteromonadaceae</taxon>
        <taxon>Pseudoalteromonas</taxon>
    </lineage>
</organism>
<evidence type="ECO:0000313" key="2">
    <source>
        <dbReference type="Proteomes" id="UP001177212"/>
    </source>
</evidence>
<comment type="caution">
    <text evidence="1">The sequence shown here is derived from an EMBL/GenBank/DDBJ whole genome shotgun (WGS) entry which is preliminary data.</text>
</comment>
<reference evidence="1" key="1">
    <citation type="submission" date="2023-07" db="EMBL/GenBank/DDBJ databases">
        <title>Genome content predicts the carbon catabolic preferences of heterotrophic bacteria.</title>
        <authorList>
            <person name="Gralka M."/>
        </authorList>
    </citation>
    <scope>NUCLEOTIDE SEQUENCE</scope>
    <source>
        <strain evidence="1">4G09</strain>
    </source>
</reference>
<protein>
    <submittedName>
        <fullName evidence="1">Uncharacterized protein</fullName>
    </submittedName>
</protein>